<dbReference type="InterPro" id="IPR027417">
    <property type="entry name" value="P-loop_NTPase"/>
</dbReference>
<feature type="domain" description="AAA+ ATPase" evidence="1">
    <location>
        <begin position="334"/>
        <end position="514"/>
    </location>
</feature>
<name>A0ABV0GMM7_PAENI</name>
<comment type="caution">
    <text evidence="2">The sequence shown here is derived from an EMBL/GenBank/DDBJ whole genome shotgun (WGS) entry which is preliminary data.</text>
</comment>
<proteinExistence type="predicted"/>
<sequence length="602" mass="66772">MADVDELIYGTLIDRAKVTGPDTWRYKVLMAIADSGRTGATDNELSDLLQAPGGQNNIRPRRGELVDRGYVVDSQEKRRTPSGSQATVWRLAVGVQTNLTPSFTEQDCQLASQIADDGQHLEQMDRAAAEHLRARFALLGRRVRRAAAELGVPVEVAVQREGAIEFDTWPVEDERARFHIESRLDVEGLHLVVNIGSAETGDQGADSRAQRFRVEMENLTEEALNPVELLLKQGWSATTATPGGSPATFGSIREWLHSLAASPESTGNLSVCVDSESLAQSGPDSPIFVNDLLSTILPVVKAAEDAMHDPVQALMNGLFWDEDRARHLLALAGRARQLLFAGPPGTGKTLAARILAGALGDESRIKLVQFHPTYAYEDFVEGIRPIMITDAAKTRSEDADSTPPNSQIQYSIRPGVFKQLVSDACSAPPEAPHFLIIDEINRANLPRVLGELLFALEYRGPDNEVELAYSAERFYVPDNLWVIGTMNTADRSVAVLDAAMRRRFKEVRFDVDYTVIRRWHERHTSPDLGTEAADRLKRLNAEVVELLDDDRAIGHSFLIRRDLADVGFETIWHEDLEPVLRDHLLGRTEDLPSLRRAFLESL</sequence>
<dbReference type="Proteomes" id="UP001448614">
    <property type="component" value="Unassembled WGS sequence"/>
</dbReference>
<gene>
    <name evidence="2" type="ORF">V3C41_01675</name>
</gene>
<dbReference type="PANTHER" id="PTHR37291:SF1">
    <property type="entry name" value="TYPE IV METHYL-DIRECTED RESTRICTION ENZYME ECOKMCRB SUBUNIT"/>
    <property type="match status" value="1"/>
</dbReference>
<accession>A0ABV0GMM7</accession>
<protein>
    <submittedName>
        <fullName evidence="2">AAA family ATPase</fullName>
    </submittedName>
</protein>
<dbReference type="PANTHER" id="PTHR37291">
    <property type="entry name" value="5-METHYLCYTOSINE-SPECIFIC RESTRICTION ENZYME B"/>
    <property type="match status" value="1"/>
</dbReference>
<reference evidence="2 3" key="1">
    <citation type="journal article" date="2024" name="Appl. Microbiol. Biotechnol.">
        <title>Biosynthetic gene clusters with biotechnological applications in novel Antarctic isolates from Actinomycetota.</title>
        <authorList>
            <person name="Bruna P."/>
            <person name="Nunez-Montero K."/>
            <person name="Contreras M.J."/>
            <person name="Leal K."/>
            <person name="Garcia M."/>
            <person name="Abanto M."/>
            <person name="Barrientos L."/>
        </authorList>
    </citation>
    <scope>NUCLEOTIDE SEQUENCE [LARGE SCALE GENOMIC DNA]</scope>
    <source>
        <strain evidence="2 3">Se16.17</strain>
    </source>
</reference>
<dbReference type="SMART" id="SM00382">
    <property type="entry name" value="AAA"/>
    <property type="match status" value="1"/>
</dbReference>
<keyword evidence="3" id="KW-1185">Reference proteome</keyword>
<dbReference type="InterPro" id="IPR052934">
    <property type="entry name" value="Methyl-DNA_Rec/Restrict_Enz"/>
</dbReference>
<dbReference type="SUPFAM" id="SSF52540">
    <property type="entry name" value="P-loop containing nucleoside triphosphate hydrolases"/>
    <property type="match status" value="1"/>
</dbReference>
<evidence type="ECO:0000313" key="3">
    <source>
        <dbReference type="Proteomes" id="UP001448614"/>
    </source>
</evidence>
<dbReference type="InterPro" id="IPR003593">
    <property type="entry name" value="AAA+_ATPase"/>
</dbReference>
<evidence type="ECO:0000313" key="2">
    <source>
        <dbReference type="EMBL" id="MEO3939775.1"/>
    </source>
</evidence>
<dbReference type="Gene3D" id="3.40.50.300">
    <property type="entry name" value="P-loop containing nucleotide triphosphate hydrolases"/>
    <property type="match status" value="1"/>
</dbReference>
<evidence type="ECO:0000259" key="1">
    <source>
        <dbReference type="SMART" id="SM00382"/>
    </source>
</evidence>
<organism evidence="2 3">
    <name type="scientific">Paenarthrobacter nicotinovorans</name>
    <name type="common">Arthrobacter nicotinovorans</name>
    <dbReference type="NCBI Taxonomy" id="29320"/>
    <lineage>
        <taxon>Bacteria</taxon>
        <taxon>Bacillati</taxon>
        <taxon>Actinomycetota</taxon>
        <taxon>Actinomycetes</taxon>
        <taxon>Micrococcales</taxon>
        <taxon>Micrococcaceae</taxon>
        <taxon>Paenarthrobacter</taxon>
    </lineage>
</organism>
<dbReference type="CDD" id="cd00009">
    <property type="entry name" value="AAA"/>
    <property type="match status" value="1"/>
</dbReference>
<dbReference type="EMBL" id="JBBMFV010000003">
    <property type="protein sequence ID" value="MEO3939775.1"/>
    <property type="molecule type" value="Genomic_DNA"/>
</dbReference>
<dbReference type="RefSeq" id="WP_347781659.1">
    <property type="nucleotide sequence ID" value="NZ_JBBMFV010000003.1"/>
</dbReference>
<dbReference type="InterPro" id="IPR011704">
    <property type="entry name" value="ATPase_dyneun-rel_AAA"/>
</dbReference>
<dbReference type="Pfam" id="PF07728">
    <property type="entry name" value="AAA_5"/>
    <property type="match status" value="1"/>
</dbReference>